<dbReference type="EMBL" id="BAABME010020276">
    <property type="protein sequence ID" value="GAA0159930.1"/>
    <property type="molecule type" value="Genomic_DNA"/>
</dbReference>
<dbReference type="Pfam" id="PF26130">
    <property type="entry name" value="PB1-like"/>
    <property type="match status" value="1"/>
</dbReference>
<feature type="compositionally biased region" description="Acidic residues" evidence="1">
    <location>
        <begin position="224"/>
        <end position="237"/>
    </location>
</feature>
<dbReference type="AlphaFoldDB" id="A0AAV3Q8U2"/>
<feature type="region of interest" description="Disordered" evidence="1">
    <location>
        <begin position="192"/>
        <end position="237"/>
    </location>
</feature>
<evidence type="ECO:0000313" key="4">
    <source>
        <dbReference type="Proteomes" id="UP001454036"/>
    </source>
</evidence>
<protein>
    <recommendedName>
        <fullName evidence="2">PB1-like domain-containing protein</fullName>
    </recommendedName>
</protein>
<accession>A0AAV3Q8U2</accession>
<feature type="compositionally biased region" description="Basic and acidic residues" evidence="1">
    <location>
        <begin position="212"/>
        <end position="223"/>
    </location>
</feature>
<evidence type="ECO:0000313" key="3">
    <source>
        <dbReference type="EMBL" id="GAA0159930.1"/>
    </source>
</evidence>
<gene>
    <name evidence="3" type="ORF">LIER_38945</name>
</gene>
<evidence type="ECO:0000256" key="1">
    <source>
        <dbReference type="SAM" id="MobiDB-lite"/>
    </source>
</evidence>
<reference evidence="3 4" key="1">
    <citation type="submission" date="2024-01" db="EMBL/GenBank/DDBJ databases">
        <title>The complete chloroplast genome sequence of Lithospermum erythrorhizon: insights into the phylogenetic relationship among Boraginaceae species and the maternal lineages of purple gromwells.</title>
        <authorList>
            <person name="Okada T."/>
            <person name="Watanabe K."/>
        </authorList>
    </citation>
    <scope>NUCLEOTIDE SEQUENCE [LARGE SCALE GENOMIC DNA]</scope>
</reference>
<keyword evidence="4" id="KW-1185">Reference proteome</keyword>
<name>A0AAV3Q8U2_LITER</name>
<evidence type="ECO:0000259" key="2">
    <source>
        <dbReference type="Pfam" id="PF26130"/>
    </source>
</evidence>
<dbReference type="Proteomes" id="UP001454036">
    <property type="component" value="Unassembled WGS sequence"/>
</dbReference>
<dbReference type="InterPro" id="IPR058594">
    <property type="entry name" value="PB1-like_dom_pln"/>
</dbReference>
<organism evidence="3 4">
    <name type="scientific">Lithospermum erythrorhizon</name>
    <name type="common">Purple gromwell</name>
    <name type="synonym">Lithospermum officinale var. erythrorhizon</name>
    <dbReference type="NCBI Taxonomy" id="34254"/>
    <lineage>
        <taxon>Eukaryota</taxon>
        <taxon>Viridiplantae</taxon>
        <taxon>Streptophyta</taxon>
        <taxon>Embryophyta</taxon>
        <taxon>Tracheophyta</taxon>
        <taxon>Spermatophyta</taxon>
        <taxon>Magnoliopsida</taxon>
        <taxon>eudicotyledons</taxon>
        <taxon>Gunneridae</taxon>
        <taxon>Pentapetalae</taxon>
        <taxon>asterids</taxon>
        <taxon>lamiids</taxon>
        <taxon>Boraginales</taxon>
        <taxon>Boraginaceae</taxon>
        <taxon>Boraginoideae</taxon>
        <taxon>Lithospermeae</taxon>
        <taxon>Lithospermum</taxon>
    </lineage>
</organism>
<proteinExistence type="predicted"/>
<feature type="domain" description="PB1-like" evidence="2">
    <location>
        <begin position="26"/>
        <end position="124"/>
    </location>
</feature>
<comment type="caution">
    <text evidence="3">The sequence shown here is derived from an EMBL/GenBank/DDBJ whole genome shotgun (WGS) entry which is preliminary data.</text>
</comment>
<sequence>MAGQVRENHPDHNNEVFKVAYSESRNMFSVRLHYNGRFVGNPNMSYVGGNIKFFDYCDADTFELGSVESWAFRVGLRKGDFAFCVYQDPEEEGFNGLRPLKSPKNILQFVSMSNDHKFIDVYFVQNGNTNGLDDLEDSNGNLRISAESVERLKALSIERANKLSAIEFHLDDHNCGVVDEAVGGVVDEAADDIVGQDGQENEGAILDEDEDNKSSEDGSSKDDSSEDDVDIDDVLYG</sequence>